<reference evidence="4" key="2">
    <citation type="submission" date="2020-09" db="EMBL/GenBank/DDBJ databases">
        <authorList>
            <person name="Sun Q."/>
            <person name="Zhou Y."/>
        </authorList>
    </citation>
    <scope>NUCLEOTIDE SEQUENCE</scope>
    <source>
        <strain evidence="4">CGMCC 1.15958</strain>
    </source>
</reference>
<feature type="signal peptide" evidence="1">
    <location>
        <begin position="1"/>
        <end position="19"/>
    </location>
</feature>
<organism evidence="4 5">
    <name type="scientific">Emticicia aquatilis</name>
    <dbReference type="NCBI Taxonomy" id="1537369"/>
    <lineage>
        <taxon>Bacteria</taxon>
        <taxon>Pseudomonadati</taxon>
        <taxon>Bacteroidota</taxon>
        <taxon>Cytophagia</taxon>
        <taxon>Cytophagales</taxon>
        <taxon>Leadbetterellaceae</taxon>
        <taxon>Emticicia</taxon>
    </lineage>
</organism>
<feature type="domain" description="SnoaL-like" evidence="3">
    <location>
        <begin position="468"/>
        <end position="562"/>
    </location>
</feature>
<dbReference type="SUPFAM" id="SSF54427">
    <property type="entry name" value="NTF2-like"/>
    <property type="match status" value="1"/>
</dbReference>
<dbReference type="InterPro" id="IPR037401">
    <property type="entry name" value="SnoaL-like"/>
</dbReference>
<dbReference type="InterPro" id="IPR032466">
    <property type="entry name" value="Metal_Hydrolase"/>
</dbReference>
<dbReference type="GO" id="GO:0016810">
    <property type="term" value="F:hydrolase activity, acting on carbon-nitrogen (but not peptide) bonds"/>
    <property type="evidence" value="ECO:0007669"/>
    <property type="project" value="InterPro"/>
</dbReference>
<evidence type="ECO:0000313" key="4">
    <source>
        <dbReference type="EMBL" id="GGD40807.1"/>
    </source>
</evidence>
<dbReference type="Gene3D" id="3.20.20.140">
    <property type="entry name" value="Metal-dependent hydrolases"/>
    <property type="match status" value="1"/>
</dbReference>
<dbReference type="Gene3D" id="2.30.40.10">
    <property type="entry name" value="Urease, subunit C, domain 1"/>
    <property type="match status" value="1"/>
</dbReference>
<accession>A0A916YD33</accession>
<dbReference type="Proteomes" id="UP000609064">
    <property type="component" value="Unassembled WGS sequence"/>
</dbReference>
<dbReference type="Gene3D" id="3.10.450.50">
    <property type="match status" value="1"/>
</dbReference>
<dbReference type="RefSeq" id="WP_188763577.1">
    <property type="nucleotide sequence ID" value="NZ_BMKK01000001.1"/>
</dbReference>
<feature type="chain" id="PRO_5036789342" evidence="1">
    <location>
        <begin position="20"/>
        <end position="567"/>
    </location>
</feature>
<comment type="caution">
    <text evidence="4">The sequence shown here is derived from an EMBL/GenBank/DDBJ whole genome shotgun (WGS) entry which is preliminary data.</text>
</comment>
<evidence type="ECO:0000256" key="1">
    <source>
        <dbReference type="SAM" id="SignalP"/>
    </source>
</evidence>
<dbReference type="InterPro" id="IPR011059">
    <property type="entry name" value="Metal-dep_hydrolase_composite"/>
</dbReference>
<dbReference type="PANTHER" id="PTHR43135:SF3">
    <property type="entry name" value="ALPHA-D-RIBOSE 1-METHYLPHOSPHONATE 5-TRIPHOSPHATE DIPHOSPHATASE"/>
    <property type="match status" value="1"/>
</dbReference>
<dbReference type="Pfam" id="PF01979">
    <property type="entry name" value="Amidohydro_1"/>
    <property type="match status" value="1"/>
</dbReference>
<dbReference type="InterPro" id="IPR006680">
    <property type="entry name" value="Amidohydro-rel"/>
</dbReference>
<sequence>MKKACILFMFLTNILFAQKQTLITNATIIDTKNEQILNGQSILIENDKIVKIGNNITATSNAKVIDLKGKWVLPGLVDSHIHLFQSGGLYTRPDGLDLRKYRSYEAERQWLKDNAGDLLKRYLACGITTVIDIGGPLYNFNIRNQFNQETLSPHIIMTGPLISTYQPEAFKIEDAPIIKANTPKEARKIVQAQLPQKPDFIKIWFINATNNHEANLPILEATIDEATKNDLQVAVHATDLRSAKLAIKAGAKYLVHNVYEAIDEEFIGLMQQFKVTLNPTMIVSLYSGKTYNNSQIISKYDFQKANPFVIGTLFDLKTLSDTTLINTRMRVVNSNAYKIRRAKVDSVQRVNLKRLFDAGINIVVGTDAGNLSVFHGTSFLDELLEMKKAGLSNSQLLKMATFNAANIFTKHQNFGAIEEGQLANLLVLNSNPLENLESLHDINTVFNKGQEIKPSEILIDTPEILAQKQLNGYNARDIEAFLEPYADDVEIYTFPNTLRSKGKDEMRKSYDTYFKKTPNLHCEIKNRIIQGNTVIDKEYITGAGKPFEASAIYQIENNKIKRVYFVR</sequence>
<name>A0A916YD33_9BACT</name>
<proteinExistence type="predicted"/>
<dbReference type="InterPro" id="IPR032710">
    <property type="entry name" value="NTF2-like_dom_sf"/>
</dbReference>
<protein>
    <submittedName>
        <fullName evidence="4">Amidohydrolase</fullName>
    </submittedName>
</protein>
<dbReference type="SUPFAM" id="SSF51338">
    <property type="entry name" value="Composite domain of metallo-dependent hydrolases"/>
    <property type="match status" value="1"/>
</dbReference>
<evidence type="ECO:0000259" key="2">
    <source>
        <dbReference type="Pfam" id="PF01979"/>
    </source>
</evidence>
<dbReference type="PANTHER" id="PTHR43135">
    <property type="entry name" value="ALPHA-D-RIBOSE 1-METHYLPHOSPHONATE 5-TRIPHOSPHATE DIPHOSPHATASE"/>
    <property type="match status" value="1"/>
</dbReference>
<evidence type="ECO:0000313" key="5">
    <source>
        <dbReference type="Proteomes" id="UP000609064"/>
    </source>
</evidence>
<dbReference type="Pfam" id="PF12680">
    <property type="entry name" value="SnoaL_2"/>
    <property type="match status" value="1"/>
</dbReference>
<gene>
    <name evidence="4" type="ORF">GCM10011514_01090</name>
</gene>
<dbReference type="AlphaFoldDB" id="A0A916YD33"/>
<dbReference type="SUPFAM" id="SSF51556">
    <property type="entry name" value="Metallo-dependent hydrolases"/>
    <property type="match status" value="1"/>
</dbReference>
<dbReference type="EMBL" id="BMKK01000001">
    <property type="protein sequence ID" value="GGD40807.1"/>
    <property type="molecule type" value="Genomic_DNA"/>
</dbReference>
<evidence type="ECO:0000259" key="3">
    <source>
        <dbReference type="Pfam" id="PF12680"/>
    </source>
</evidence>
<keyword evidence="5" id="KW-1185">Reference proteome</keyword>
<feature type="domain" description="Amidohydrolase-related" evidence="2">
    <location>
        <begin position="71"/>
        <end position="450"/>
    </location>
</feature>
<keyword evidence="1" id="KW-0732">Signal</keyword>
<dbReference type="InterPro" id="IPR051781">
    <property type="entry name" value="Metallo-dep_Hydrolase"/>
</dbReference>
<reference evidence="4" key="1">
    <citation type="journal article" date="2014" name="Int. J. Syst. Evol. Microbiol.">
        <title>Complete genome sequence of Corynebacterium casei LMG S-19264T (=DSM 44701T), isolated from a smear-ripened cheese.</title>
        <authorList>
            <consortium name="US DOE Joint Genome Institute (JGI-PGF)"/>
            <person name="Walter F."/>
            <person name="Albersmeier A."/>
            <person name="Kalinowski J."/>
            <person name="Ruckert C."/>
        </authorList>
    </citation>
    <scope>NUCLEOTIDE SEQUENCE</scope>
    <source>
        <strain evidence="4">CGMCC 1.15958</strain>
    </source>
</reference>